<comment type="subcellular location">
    <subcellularLocation>
        <location evidence="1">Membrane</location>
        <topology evidence="1">Multi-pass membrane protein</topology>
    </subcellularLocation>
</comment>
<dbReference type="GO" id="GO:0005886">
    <property type="term" value="C:plasma membrane"/>
    <property type="evidence" value="ECO:0007669"/>
    <property type="project" value="TreeGrafter"/>
</dbReference>
<dbReference type="PANTHER" id="PTHR43840:SF15">
    <property type="entry name" value="MITOCHONDRIAL METAL TRANSPORTER 1-RELATED"/>
    <property type="match status" value="1"/>
</dbReference>
<dbReference type="GO" id="GO:0015341">
    <property type="term" value="F:zinc efflux antiporter activity"/>
    <property type="evidence" value="ECO:0007669"/>
    <property type="project" value="TreeGrafter"/>
</dbReference>
<feature type="transmembrane region" description="Helical" evidence="7">
    <location>
        <begin position="106"/>
        <end position="126"/>
    </location>
</feature>
<dbReference type="AlphaFoldDB" id="A0A0F5I5D2"/>
<comment type="caution">
    <text evidence="9">The sequence shown here is derived from an EMBL/GenBank/DDBJ whole genome shotgun (WGS) entry which is preliminary data.</text>
</comment>
<dbReference type="InterPro" id="IPR002524">
    <property type="entry name" value="Cation_efflux"/>
</dbReference>
<evidence type="ECO:0000259" key="8">
    <source>
        <dbReference type="Pfam" id="PF01545"/>
    </source>
</evidence>
<name>A0A0F5I5D2_BACTR</name>
<evidence type="ECO:0000313" key="10">
    <source>
        <dbReference type="Proteomes" id="UP000031563"/>
    </source>
</evidence>
<evidence type="ECO:0000256" key="4">
    <source>
        <dbReference type="ARBA" id="ARBA00022692"/>
    </source>
</evidence>
<reference evidence="9" key="1">
    <citation type="submission" date="2015-02" db="EMBL/GenBank/DDBJ databases">
        <title>Genome Assembly of Bacillaceae bacterium MTCC 8252.</title>
        <authorList>
            <person name="Verma A."/>
            <person name="Khatri I."/>
            <person name="Mual P."/>
            <person name="Subramanian S."/>
            <person name="Krishnamurthi S."/>
        </authorList>
    </citation>
    <scope>NUCLEOTIDE SEQUENCE [LARGE SCALE GENOMIC DNA]</scope>
    <source>
        <strain evidence="9">MTCC 8252</strain>
    </source>
</reference>
<keyword evidence="4 7" id="KW-0812">Transmembrane</keyword>
<evidence type="ECO:0000256" key="6">
    <source>
        <dbReference type="ARBA" id="ARBA00023136"/>
    </source>
</evidence>
<feature type="transmembrane region" description="Helical" evidence="7">
    <location>
        <begin position="75"/>
        <end position="94"/>
    </location>
</feature>
<feature type="transmembrane region" description="Helical" evidence="7">
    <location>
        <begin position="146"/>
        <end position="165"/>
    </location>
</feature>
<keyword evidence="3" id="KW-0813">Transport</keyword>
<evidence type="ECO:0000256" key="5">
    <source>
        <dbReference type="ARBA" id="ARBA00022989"/>
    </source>
</evidence>
<gene>
    <name evidence="9" type="ORF">QY95_01315</name>
</gene>
<comment type="similarity">
    <text evidence="2">Belongs to the cation diffusion facilitator (CDF) transporter (TC 2.A.4) family.</text>
</comment>
<dbReference type="InterPro" id="IPR027469">
    <property type="entry name" value="Cation_efflux_TMD_sf"/>
</dbReference>
<keyword evidence="6 7" id="KW-0472">Membrane</keyword>
<keyword evidence="5 7" id="KW-1133">Transmembrane helix</keyword>
<evidence type="ECO:0000256" key="3">
    <source>
        <dbReference type="ARBA" id="ARBA00022448"/>
    </source>
</evidence>
<feature type="transmembrane region" description="Helical" evidence="7">
    <location>
        <begin position="33"/>
        <end position="54"/>
    </location>
</feature>
<accession>A0A0F5I5D2</accession>
<feature type="transmembrane region" description="Helical" evidence="7">
    <location>
        <begin position="177"/>
        <end position="197"/>
    </location>
</feature>
<dbReference type="STRING" id="1221996.QY95_01315"/>
<sequence>MKVSKVLHTSVWGALAFAVIGLVWGMISSSQMILFDGAYSMIGVLLALLSLLSLRYLKKEDQAHFPYGKESIEPLVVIIKSVIISVLCLLAIISSVSEIAAGGREVVLSHALGYAAFSTAGCYAVFRLMKTNSQSELIKAEAAQWLMDTWLSAVVLIGFFIAWVLGQTPLTFLVPYIDPFMVLIVSGYFLTVPYSLIKTNGRELLRMTPSKDIREKIASAVQAVKSSYRMEEAVLRTSKIGKTLYVEIDVVVSERSLVYTVEEMDKVREELEEKLAGIPLEKWITVSFTKDVKWTV</sequence>
<dbReference type="InterPro" id="IPR050291">
    <property type="entry name" value="CDF_Transporter"/>
</dbReference>
<dbReference type="SUPFAM" id="SSF161111">
    <property type="entry name" value="Cation efflux protein transmembrane domain-like"/>
    <property type="match status" value="1"/>
</dbReference>
<dbReference type="GO" id="GO:0015093">
    <property type="term" value="F:ferrous iron transmembrane transporter activity"/>
    <property type="evidence" value="ECO:0007669"/>
    <property type="project" value="TreeGrafter"/>
</dbReference>
<dbReference type="Proteomes" id="UP000031563">
    <property type="component" value="Unassembled WGS sequence"/>
</dbReference>
<dbReference type="InterPro" id="IPR058533">
    <property type="entry name" value="Cation_efflux_TM"/>
</dbReference>
<proteinExistence type="inferred from homology"/>
<feature type="transmembrane region" description="Helical" evidence="7">
    <location>
        <begin position="7"/>
        <end position="27"/>
    </location>
</feature>
<keyword evidence="10" id="KW-1185">Reference proteome</keyword>
<dbReference type="EMBL" id="JWIR02000027">
    <property type="protein sequence ID" value="KKB40741.1"/>
    <property type="molecule type" value="Genomic_DNA"/>
</dbReference>
<evidence type="ECO:0000256" key="7">
    <source>
        <dbReference type="SAM" id="Phobius"/>
    </source>
</evidence>
<evidence type="ECO:0000256" key="2">
    <source>
        <dbReference type="ARBA" id="ARBA00008114"/>
    </source>
</evidence>
<evidence type="ECO:0000256" key="1">
    <source>
        <dbReference type="ARBA" id="ARBA00004141"/>
    </source>
</evidence>
<dbReference type="GO" id="GO:0015086">
    <property type="term" value="F:cadmium ion transmembrane transporter activity"/>
    <property type="evidence" value="ECO:0007669"/>
    <property type="project" value="TreeGrafter"/>
</dbReference>
<dbReference type="PANTHER" id="PTHR43840">
    <property type="entry name" value="MITOCHONDRIAL METAL TRANSPORTER 1-RELATED"/>
    <property type="match status" value="1"/>
</dbReference>
<dbReference type="Gene3D" id="1.20.1510.10">
    <property type="entry name" value="Cation efflux protein transmembrane domain"/>
    <property type="match status" value="1"/>
</dbReference>
<dbReference type="OrthoDB" id="2388015at2"/>
<dbReference type="GO" id="GO:0006882">
    <property type="term" value="P:intracellular zinc ion homeostasis"/>
    <property type="evidence" value="ECO:0007669"/>
    <property type="project" value="TreeGrafter"/>
</dbReference>
<organism evidence="9 10">
    <name type="scientific">Bacillus thermotolerans</name>
    <name type="common">Quasibacillus thermotolerans</name>
    <dbReference type="NCBI Taxonomy" id="1221996"/>
    <lineage>
        <taxon>Bacteria</taxon>
        <taxon>Bacillati</taxon>
        <taxon>Bacillota</taxon>
        <taxon>Bacilli</taxon>
        <taxon>Bacillales</taxon>
        <taxon>Bacillaceae</taxon>
        <taxon>Bacillus</taxon>
    </lineage>
</organism>
<dbReference type="NCBIfam" id="TIGR01297">
    <property type="entry name" value="CDF"/>
    <property type="match status" value="1"/>
</dbReference>
<dbReference type="RefSeq" id="WP_052725871.1">
    <property type="nucleotide sequence ID" value="NZ_JWIR02000027.1"/>
</dbReference>
<protein>
    <submittedName>
        <fullName evidence="9">Cobalt-zinc-cadmium resistance protein</fullName>
    </submittedName>
</protein>
<dbReference type="Pfam" id="PF01545">
    <property type="entry name" value="Cation_efflux"/>
    <property type="match status" value="1"/>
</dbReference>
<evidence type="ECO:0000313" key="9">
    <source>
        <dbReference type="EMBL" id="KKB40741.1"/>
    </source>
</evidence>
<feature type="domain" description="Cation efflux protein transmembrane" evidence="8">
    <location>
        <begin position="9"/>
        <end position="205"/>
    </location>
</feature>